<dbReference type="Pfam" id="PF13193">
    <property type="entry name" value="AMP-binding_C"/>
    <property type="match status" value="1"/>
</dbReference>
<keyword evidence="2" id="KW-0597">Phosphoprotein</keyword>
<dbReference type="SUPFAM" id="SSF47336">
    <property type="entry name" value="ACP-like"/>
    <property type="match status" value="1"/>
</dbReference>
<comment type="caution">
    <text evidence="3">The sequence shown here is derived from an EMBL/GenBank/DDBJ whole genome shotgun (WGS) entry which is preliminary data.</text>
</comment>
<dbReference type="Gene3D" id="3.40.50.12780">
    <property type="entry name" value="N-terminal domain of ligase-like"/>
    <property type="match status" value="1"/>
</dbReference>
<dbReference type="PROSITE" id="PS50075">
    <property type="entry name" value="CARRIER"/>
    <property type="match status" value="1"/>
</dbReference>
<protein>
    <submittedName>
        <fullName evidence="3">Uncharacterized protein</fullName>
    </submittedName>
</protein>
<dbReference type="PANTHER" id="PTHR44845">
    <property type="entry name" value="CARRIER DOMAIN-CONTAINING PROTEIN"/>
    <property type="match status" value="1"/>
</dbReference>
<evidence type="ECO:0000256" key="2">
    <source>
        <dbReference type="ARBA" id="ARBA00022553"/>
    </source>
</evidence>
<dbReference type="PROSITE" id="PS00455">
    <property type="entry name" value="AMP_BINDING"/>
    <property type="match status" value="1"/>
</dbReference>
<dbReference type="CDD" id="cd05930">
    <property type="entry name" value="A_NRPS"/>
    <property type="match status" value="1"/>
</dbReference>
<dbReference type="Gene3D" id="1.10.1200.10">
    <property type="entry name" value="ACP-like"/>
    <property type="match status" value="1"/>
</dbReference>
<dbReference type="Proteomes" id="UP000749559">
    <property type="component" value="Unassembled WGS sequence"/>
</dbReference>
<accession>A0A8J1XIX5</accession>
<evidence type="ECO:0000256" key="1">
    <source>
        <dbReference type="ARBA" id="ARBA00022450"/>
    </source>
</evidence>
<dbReference type="InterPro" id="IPR009081">
    <property type="entry name" value="PP-bd_ACP"/>
</dbReference>
<dbReference type="Gene3D" id="3.30.300.30">
    <property type="match status" value="1"/>
</dbReference>
<dbReference type="InterPro" id="IPR036736">
    <property type="entry name" value="ACP-like_sf"/>
</dbReference>
<proteinExistence type="predicted"/>
<dbReference type="Gene3D" id="3.40.630.30">
    <property type="match status" value="1"/>
</dbReference>
<dbReference type="InterPro" id="IPR045851">
    <property type="entry name" value="AMP-bd_C_sf"/>
</dbReference>
<dbReference type="EMBL" id="CAIIXF020000011">
    <property type="protein sequence ID" value="CAH1799672.1"/>
    <property type="molecule type" value="Genomic_DNA"/>
</dbReference>
<dbReference type="PANTHER" id="PTHR44845:SF6">
    <property type="entry name" value="BETA-ALANINE-ACTIVATING ENZYME"/>
    <property type="match status" value="1"/>
</dbReference>
<dbReference type="AlphaFoldDB" id="A0A8J1XIX5"/>
<evidence type="ECO:0000313" key="3">
    <source>
        <dbReference type="EMBL" id="CAH1799672.1"/>
    </source>
</evidence>
<dbReference type="SUPFAM" id="SSF56801">
    <property type="entry name" value="Acetyl-CoA synthetase-like"/>
    <property type="match status" value="1"/>
</dbReference>
<evidence type="ECO:0000313" key="4">
    <source>
        <dbReference type="Proteomes" id="UP000749559"/>
    </source>
</evidence>
<keyword evidence="4" id="KW-1185">Reference proteome</keyword>
<organism evidence="3 4">
    <name type="scientific">Owenia fusiformis</name>
    <name type="common">Polychaete worm</name>
    <dbReference type="NCBI Taxonomy" id="6347"/>
    <lineage>
        <taxon>Eukaryota</taxon>
        <taxon>Metazoa</taxon>
        <taxon>Spiralia</taxon>
        <taxon>Lophotrochozoa</taxon>
        <taxon>Annelida</taxon>
        <taxon>Polychaeta</taxon>
        <taxon>Sedentaria</taxon>
        <taxon>Canalipalpata</taxon>
        <taxon>Sabellida</taxon>
        <taxon>Oweniida</taxon>
        <taxon>Oweniidae</taxon>
        <taxon>Owenia</taxon>
    </lineage>
</organism>
<keyword evidence="1" id="KW-0596">Phosphopantetheine</keyword>
<dbReference type="InterPro" id="IPR000873">
    <property type="entry name" value="AMP-dep_synth/lig_dom"/>
</dbReference>
<sequence>MAGVLRGRETVVEATTIYDYYERKINNTPGTAGLEAIRYNGRSITHGKLNAKANILAKAILKRIESSSGTVDPIIGVFIQPSDARIIAILSIFKLGAGYVPLDPVLPAERIKHIVNEAKPLCIIASKENKTLFNNVEILGVDVFEISELLDNEESISGDNLIPKERLSNAKDPLACVLYTSGSTGTPKGVKLRHSNVMNRLMWQWETLPFKKDDVACAKTSILFVDSLTEAFSALLATVPIVIVPKSDTQNPEIFVNILSENKITRLVVVPSLLKNILLYLQLKQDSTSLKQLRVVVTSGEILPSLLLTEFFKAFPTGCILANLYGSTETTGDITAELFTSDDITNKITNGKVKIGSPIDNCNVYLLDTDMKPVQDGELGEMFFSGANISEGYMDREKMVQFVANMISPSPNHEILFRSGDFGRIIDGGILYEGRQDAQVKIRGHRVNLTEIENVVLRVNGVDKAVVIAHETNESNKVLVAFFTCLTGEDLTEVVRTKCKENVPTYMVPQVEQLDTMPLQSHTGKVDRVNLKVRFAAKYAKAKDDDDAVKMPDPVADVIFSVIAKELGIFKTSLNYEDNFFNVGGNSVNAMSVLMKLKTHGVSIGITDFIKATSLREVVQLAKSSTGNIASSIPPGKYIVRLLNDDPNLEEAVRLNAENFCSKEFMTEYLKIPVDMFVNFVNNFMPQVLEERLSITVRDANTGTLLGATFNVTTEGESDVVWPDKMLPIAAFLEQGEGPLKEKTAELGGKWVASFVAGTNLSLSFKENLELMWLMENESLKIARDAGYDGFTSVNTHYVTCDMAEHTFGYTVVSVNKVKDFIYDGKQVFSGLPDDLYGKGAYIQLKTAQIENT</sequence>
<dbReference type="Pfam" id="PF00501">
    <property type="entry name" value="AMP-binding"/>
    <property type="match status" value="1"/>
</dbReference>
<dbReference type="InterPro" id="IPR020845">
    <property type="entry name" value="AMP-binding_CS"/>
</dbReference>
<dbReference type="InterPro" id="IPR042099">
    <property type="entry name" value="ANL_N_sf"/>
</dbReference>
<dbReference type="InterPro" id="IPR025110">
    <property type="entry name" value="AMP-bd_C"/>
</dbReference>
<reference evidence="3" key="1">
    <citation type="submission" date="2022-03" db="EMBL/GenBank/DDBJ databases">
        <authorList>
            <person name="Martin C."/>
        </authorList>
    </citation>
    <scope>NUCLEOTIDE SEQUENCE</scope>
</reference>
<name>A0A8J1XIX5_OWEFU</name>
<dbReference type="OrthoDB" id="416786at2759"/>
<gene>
    <name evidence="3" type="ORF">OFUS_LOCUS23654</name>
</gene>
<dbReference type="Pfam" id="PF00550">
    <property type="entry name" value="PP-binding"/>
    <property type="match status" value="1"/>
</dbReference>